<organism evidence="1 2">
    <name type="scientific">Brachionus calyciflorus</name>
    <dbReference type="NCBI Taxonomy" id="104777"/>
    <lineage>
        <taxon>Eukaryota</taxon>
        <taxon>Metazoa</taxon>
        <taxon>Spiralia</taxon>
        <taxon>Gnathifera</taxon>
        <taxon>Rotifera</taxon>
        <taxon>Eurotatoria</taxon>
        <taxon>Monogononta</taxon>
        <taxon>Pseudotrocha</taxon>
        <taxon>Ploima</taxon>
        <taxon>Brachionidae</taxon>
        <taxon>Brachionus</taxon>
    </lineage>
</organism>
<name>A0A814QI28_9BILA</name>
<accession>A0A814QI28</accession>
<dbReference type="Proteomes" id="UP000663879">
    <property type="component" value="Unassembled WGS sequence"/>
</dbReference>
<dbReference type="OrthoDB" id="10451229at2759"/>
<dbReference type="EMBL" id="CAJNOC010008803">
    <property type="protein sequence ID" value="CAF1120892.1"/>
    <property type="molecule type" value="Genomic_DNA"/>
</dbReference>
<keyword evidence="2" id="KW-1185">Reference proteome</keyword>
<evidence type="ECO:0000313" key="1">
    <source>
        <dbReference type="EMBL" id="CAF1120892.1"/>
    </source>
</evidence>
<evidence type="ECO:0000313" key="2">
    <source>
        <dbReference type="Proteomes" id="UP000663879"/>
    </source>
</evidence>
<protein>
    <submittedName>
        <fullName evidence="1">Uncharacterized protein</fullName>
    </submittedName>
</protein>
<feature type="non-terminal residue" evidence="1">
    <location>
        <position position="1"/>
    </location>
</feature>
<gene>
    <name evidence="1" type="ORF">OXX778_LOCUS22038</name>
</gene>
<dbReference type="AlphaFoldDB" id="A0A814QI28"/>
<sequence length="40" mass="4574">IVNVWNQLPKEVIEAKRLNSFKAKLDPWLLNNIEATAIAL</sequence>
<comment type="caution">
    <text evidence="1">The sequence shown here is derived from an EMBL/GenBank/DDBJ whole genome shotgun (WGS) entry which is preliminary data.</text>
</comment>
<proteinExistence type="predicted"/>
<reference evidence="1" key="1">
    <citation type="submission" date="2021-02" db="EMBL/GenBank/DDBJ databases">
        <authorList>
            <person name="Nowell W R."/>
        </authorList>
    </citation>
    <scope>NUCLEOTIDE SEQUENCE</scope>
    <source>
        <strain evidence="1">Ploen Becks lab</strain>
    </source>
</reference>